<dbReference type="EMBL" id="CACVAQ010000081">
    <property type="protein sequence ID" value="CAA6803114.1"/>
    <property type="molecule type" value="Genomic_DNA"/>
</dbReference>
<dbReference type="PANTHER" id="PTHR38469">
    <property type="entry name" value="PERIPLASMIC PEPTIDASE SUBFAMILY S1B"/>
    <property type="match status" value="1"/>
</dbReference>
<dbReference type="InterPro" id="IPR009003">
    <property type="entry name" value="Peptidase_S1_PA"/>
</dbReference>
<evidence type="ECO:0000256" key="5">
    <source>
        <dbReference type="ARBA" id="ARBA00022801"/>
    </source>
</evidence>
<keyword evidence="6 7" id="KW-0720">Serine protease</keyword>
<feature type="signal peptide" evidence="7">
    <location>
        <begin position="1"/>
        <end position="20"/>
    </location>
</feature>
<dbReference type="EC" id="3.4.14.-" evidence="7"/>
<evidence type="ECO:0000256" key="3">
    <source>
        <dbReference type="ARBA" id="ARBA00022670"/>
    </source>
</evidence>
<keyword evidence="5 7" id="KW-0378">Hydrolase</keyword>
<keyword evidence="4 7" id="KW-0732">Signal</keyword>
<evidence type="ECO:0000256" key="7">
    <source>
        <dbReference type="RuleBase" id="RU366067"/>
    </source>
</evidence>
<evidence type="ECO:0000256" key="2">
    <source>
        <dbReference type="ARBA" id="ARBA00022438"/>
    </source>
</evidence>
<protein>
    <recommendedName>
        <fullName evidence="7">Dipeptidyl-peptidase</fullName>
        <ecNumber evidence="7">3.4.14.-</ecNumber>
    </recommendedName>
</protein>
<dbReference type="GO" id="GO:0070009">
    <property type="term" value="F:serine-type aminopeptidase activity"/>
    <property type="evidence" value="ECO:0007669"/>
    <property type="project" value="UniProtKB-UniRule"/>
</dbReference>
<dbReference type="SUPFAM" id="SSF50494">
    <property type="entry name" value="Trypsin-like serine proteases"/>
    <property type="match status" value="1"/>
</dbReference>
<proteinExistence type="inferred from homology"/>
<accession>A0A6S6SDN2</accession>
<dbReference type="Pfam" id="PF10459">
    <property type="entry name" value="Peptidase_S46"/>
    <property type="match status" value="1"/>
</dbReference>
<dbReference type="InterPro" id="IPR043504">
    <property type="entry name" value="Peptidase_S1_PA_chymotrypsin"/>
</dbReference>
<evidence type="ECO:0000256" key="4">
    <source>
        <dbReference type="ARBA" id="ARBA00022729"/>
    </source>
</evidence>
<dbReference type="GO" id="GO:0043171">
    <property type="term" value="P:peptide catabolic process"/>
    <property type="evidence" value="ECO:0007669"/>
    <property type="project" value="UniProtKB-UniRule"/>
</dbReference>
<evidence type="ECO:0000256" key="6">
    <source>
        <dbReference type="ARBA" id="ARBA00022825"/>
    </source>
</evidence>
<dbReference type="PANTHER" id="PTHR38469:SF1">
    <property type="entry name" value="PERIPLASMIC PEPTIDASE SUBFAMILY S1B"/>
    <property type="match status" value="1"/>
</dbReference>
<keyword evidence="3 7" id="KW-0645">Protease</keyword>
<evidence type="ECO:0000313" key="8">
    <source>
        <dbReference type="EMBL" id="CAA6803114.1"/>
    </source>
</evidence>
<reference evidence="8" key="1">
    <citation type="submission" date="2020-01" db="EMBL/GenBank/DDBJ databases">
        <authorList>
            <person name="Meier V. D."/>
            <person name="Meier V D."/>
        </authorList>
    </citation>
    <scope>NUCLEOTIDE SEQUENCE</scope>
    <source>
        <strain evidence="8">HLG_WM_MAG_10</strain>
    </source>
</reference>
<comment type="similarity">
    <text evidence="1 7">Belongs to the peptidase S46 family.</text>
</comment>
<dbReference type="GO" id="GO:0008239">
    <property type="term" value="F:dipeptidyl-peptidase activity"/>
    <property type="evidence" value="ECO:0007669"/>
    <property type="project" value="UniProtKB-UniRule"/>
</dbReference>
<name>A0A6S6SDN2_9BACT</name>
<dbReference type="Gene3D" id="2.40.10.10">
    <property type="entry name" value="Trypsin-like serine proteases"/>
    <property type="match status" value="1"/>
</dbReference>
<sequence>MKKIVLLVALLLTFNSGAFAVEGMWIPSLIEMFHSDMKTYGLKLSPEEVYSTNKSSLKDAIVQFNGGCTAEIVSEEGLLFTNHHCGFSAIQSHSSLKNDYLKNGFWAKNKAEELACPWLRVTFVKEIRDVTEAVFKGLTKDIVGAERGKIIMQNIAKLEAAEQSDASISAKIKAFNLGNQFYMLITQDYNDIRLVGAPPSAIGKYGGDTDNWVWPRHTGDFAIFRIYADKDNKSAKHDEVNIPFKPAHFLPISLKPKQEGDFTMVYGFPGSTDQHFASEKLGFYMDVERPARIAMRQASLDLITPAMNNSDEIRIKYASKQARIANAWKKWIGQIGGLKELKALDKKLAWEKEYRAKASEKSDWTRYKNVLTELNRIQKENGIYEYARSLFIEYFYVGPEMLRFAHEFKTLANNYKELEEKGKLKDEIKRLQGKAKGFFKNYDKNLDQQIFNKLTPMYIDFLDDKELLPKGFADSWQKNGDKIYSKSILMNLSQIETLLSKFTEKSCKKLQKDPALMMATELYNGFVTQTNPSYSEFAQQEQALMKIYVEGILTMFPEKKTWADANSTMRIGYGKLEGSAPVDGMKYLHYSTIKGIMQKYDPENPDFQLPARFLELYEKGDWGDYEQDGELWVCFTASNHTTGGNSGSPVIDAEGNLMGINFDRSWESTMSDFMFDESRCRNIVVDARYVLWVIDKYGDAGHLIKEMKLVK</sequence>
<organism evidence="8">
    <name type="scientific">uncultured Aureispira sp</name>
    <dbReference type="NCBI Taxonomy" id="1331704"/>
    <lineage>
        <taxon>Bacteria</taxon>
        <taxon>Pseudomonadati</taxon>
        <taxon>Bacteroidota</taxon>
        <taxon>Saprospiria</taxon>
        <taxon>Saprospirales</taxon>
        <taxon>Saprospiraceae</taxon>
        <taxon>Aureispira</taxon>
        <taxon>environmental samples</taxon>
    </lineage>
</organism>
<dbReference type="GO" id="GO:0006508">
    <property type="term" value="P:proteolysis"/>
    <property type="evidence" value="ECO:0007669"/>
    <property type="project" value="UniProtKB-KW"/>
</dbReference>
<feature type="chain" id="PRO_5028513640" description="Dipeptidyl-peptidase" evidence="7">
    <location>
        <begin position="21"/>
        <end position="711"/>
    </location>
</feature>
<gene>
    <name evidence="8" type="ORF">HELGO_WM32433</name>
</gene>
<dbReference type="InterPro" id="IPR019500">
    <property type="entry name" value="Pep_S46"/>
</dbReference>
<evidence type="ECO:0000256" key="1">
    <source>
        <dbReference type="ARBA" id="ARBA00010491"/>
    </source>
</evidence>
<keyword evidence="2 7" id="KW-0031">Aminopeptidase</keyword>
<comment type="function">
    <text evidence="7">Catalyzes the removal of dipeptides from the N-terminus of oligopeptides.</text>
</comment>
<dbReference type="AlphaFoldDB" id="A0A6S6SDN2"/>